<protein>
    <submittedName>
        <fullName evidence="1">Uncharacterized protein</fullName>
    </submittedName>
</protein>
<proteinExistence type="predicted"/>
<name>A0AAD4XAK4_9MAGN</name>
<reference evidence="1" key="1">
    <citation type="submission" date="2022-04" db="EMBL/GenBank/DDBJ databases">
        <title>A functionally conserved STORR gene fusion in Papaver species that diverged 16.8 million years ago.</title>
        <authorList>
            <person name="Catania T."/>
        </authorList>
    </citation>
    <scope>NUCLEOTIDE SEQUENCE</scope>
    <source>
        <strain evidence="1">S-188037</strain>
    </source>
</reference>
<gene>
    <name evidence="1" type="ORF">MKW98_020190</name>
</gene>
<dbReference type="AlphaFoldDB" id="A0AAD4XAK4"/>
<evidence type="ECO:0000313" key="2">
    <source>
        <dbReference type="Proteomes" id="UP001202328"/>
    </source>
</evidence>
<dbReference type="EMBL" id="JAJJMB010012369">
    <property type="protein sequence ID" value="KAI3877709.1"/>
    <property type="molecule type" value="Genomic_DNA"/>
</dbReference>
<organism evidence="1 2">
    <name type="scientific">Papaver atlanticum</name>
    <dbReference type="NCBI Taxonomy" id="357466"/>
    <lineage>
        <taxon>Eukaryota</taxon>
        <taxon>Viridiplantae</taxon>
        <taxon>Streptophyta</taxon>
        <taxon>Embryophyta</taxon>
        <taxon>Tracheophyta</taxon>
        <taxon>Spermatophyta</taxon>
        <taxon>Magnoliopsida</taxon>
        <taxon>Ranunculales</taxon>
        <taxon>Papaveraceae</taxon>
        <taxon>Papaveroideae</taxon>
        <taxon>Papaver</taxon>
    </lineage>
</organism>
<accession>A0AAD4XAK4</accession>
<comment type="caution">
    <text evidence="1">The sequence shown here is derived from an EMBL/GenBank/DDBJ whole genome shotgun (WGS) entry which is preliminary data.</text>
</comment>
<sequence>MLSLDASFSYFSDKNQASSPQSQRRKFTAIRLSFKRPHLMKEIKATDFYIMHLQEASLLEGTVRKIFAYGAQ</sequence>
<dbReference type="Proteomes" id="UP001202328">
    <property type="component" value="Unassembled WGS sequence"/>
</dbReference>
<keyword evidence="2" id="KW-1185">Reference proteome</keyword>
<evidence type="ECO:0000313" key="1">
    <source>
        <dbReference type="EMBL" id="KAI3877709.1"/>
    </source>
</evidence>